<gene>
    <name evidence="2" type="ORF">AAFF_G00242900</name>
</gene>
<accession>A0AAD7RDV8</accession>
<sequence length="139" mass="15629">MLTKLKELKEPAQEAEYEEESDDEVTPDDTIVSSYNTAKRIQDQHKTEKQALKAAREARSSSASETEYPTMQLEISYLEASQRVNCNLYNHLAWLITDASPEVGDDGRVKVSPKQHEQVLNLAQDVCQTVAGIPTLKHI</sequence>
<evidence type="ECO:0000256" key="1">
    <source>
        <dbReference type="SAM" id="MobiDB-lite"/>
    </source>
</evidence>
<keyword evidence="3" id="KW-1185">Reference proteome</keyword>
<organism evidence="2 3">
    <name type="scientific">Aldrovandia affinis</name>
    <dbReference type="NCBI Taxonomy" id="143900"/>
    <lineage>
        <taxon>Eukaryota</taxon>
        <taxon>Metazoa</taxon>
        <taxon>Chordata</taxon>
        <taxon>Craniata</taxon>
        <taxon>Vertebrata</taxon>
        <taxon>Euteleostomi</taxon>
        <taxon>Actinopterygii</taxon>
        <taxon>Neopterygii</taxon>
        <taxon>Teleostei</taxon>
        <taxon>Notacanthiformes</taxon>
        <taxon>Halosauridae</taxon>
        <taxon>Aldrovandia</taxon>
    </lineage>
</organism>
<reference evidence="2" key="1">
    <citation type="journal article" date="2023" name="Science">
        <title>Genome structures resolve the early diversification of teleost fishes.</title>
        <authorList>
            <person name="Parey E."/>
            <person name="Louis A."/>
            <person name="Montfort J."/>
            <person name="Bouchez O."/>
            <person name="Roques C."/>
            <person name="Iampietro C."/>
            <person name="Lluch J."/>
            <person name="Castinel A."/>
            <person name="Donnadieu C."/>
            <person name="Desvignes T."/>
            <person name="Floi Bucao C."/>
            <person name="Jouanno E."/>
            <person name="Wen M."/>
            <person name="Mejri S."/>
            <person name="Dirks R."/>
            <person name="Jansen H."/>
            <person name="Henkel C."/>
            <person name="Chen W.J."/>
            <person name="Zahm M."/>
            <person name="Cabau C."/>
            <person name="Klopp C."/>
            <person name="Thompson A.W."/>
            <person name="Robinson-Rechavi M."/>
            <person name="Braasch I."/>
            <person name="Lecointre G."/>
            <person name="Bobe J."/>
            <person name="Postlethwait J.H."/>
            <person name="Berthelot C."/>
            <person name="Roest Crollius H."/>
            <person name="Guiguen Y."/>
        </authorList>
    </citation>
    <scope>NUCLEOTIDE SEQUENCE</scope>
    <source>
        <strain evidence="2">NC1722</strain>
    </source>
</reference>
<protein>
    <submittedName>
        <fullName evidence="2">Uncharacterized protein</fullName>
    </submittedName>
</protein>
<feature type="compositionally biased region" description="Acidic residues" evidence="1">
    <location>
        <begin position="13"/>
        <end position="27"/>
    </location>
</feature>
<feature type="compositionally biased region" description="Basic and acidic residues" evidence="1">
    <location>
        <begin position="1"/>
        <end position="12"/>
    </location>
</feature>
<feature type="compositionally biased region" description="Basic and acidic residues" evidence="1">
    <location>
        <begin position="40"/>
        <end position="59"/>
    </location>
</feature>
<name>A0AAD7RDV8_9TELE</name>
<proteinExistence type="predicted"/>
<dbReference type="EMBL" id="JAINUG010000321">
    <property type="protein sequence ID" value="KAJ8378402.1"/>
    <property type="molecule type" value="Genomic_DNA"/>
</dbReference>
<comment type="caution">
    <text evidence="2">The sequence shown here is derived from an EMBL/GenBank/DDBJ whole genome shotgun (WGS) entry which is preliminary data.</text>
</comment>
<feature type="region of interest" description="Disordered" evidence="1">
    <location>
        <begin position="1"/>
        <end position="69"/>
    </location>
</feature>
<evidence type="ECO:0000313" key="2">
    <source>
        <dbReference type="EMBL" id="KAJ8378402.1"/>
    </source>
</evidence>
<evidence type="ECO:0000313" key="3">
    <source>
        <dbReference type="Proteomes" id="UP001221898"/>
    </source>
</evidence>
<dbReference type="Proteomes" id="UP001221898">
    <property type="component" value="Unassembled WGS sequence"/>
</dbReference>
<dbReference type="AlphaFoldDB" id="A0AAD7RDV8"/>